<accession>A0A0J1EEU9</accession>
<dbReference type="Pfam" id="PF07635">
    <property type="entry name" value="PSCyt1"/>
    <property type="match status" value="1"/>
</dbReference>
<evidence type="ECO:0000259" key="1">
    <source>
        <dbReference type="Pfam" id="PF07583"/>
    </source>
</evidence>
<evidence type="ECO:0000313" key="6">
    <source>
        <dbReference type="Proteomes" id="UP000036367"/>
    </source>
</evidence>
<dbReference type="InterPro" id="IPR008979">
    <property type="entry name" value="Galactose-bd-like_sf"/>
</dbReference>
<dbReference type="EMBL" id="LECT01000030">
    <property type="protein sequence ID" value="KLU04049.1"/>
    <property type="molecule type" value="Genomic_DNA"/>
</dbReference>
<proteinExistence type="predicted"/>
<dbReference type="AlphaFoldDB" id="A0A0J1EEU9"/>
<feature type="domain" description="Glycosyl hydrolase family 98 putative carbohydrate-binding module" evidence="4">
    <location>
        <begin position="562"/>
        <end position="636"/>
    </location>
</feature>
<dbReference type="InterPro" id="IPR036909">
    <property type="entry name" value="Cyt_c-like_dom_sf"/>
</dbReference>
<evidence type="ECO:0000259" key="3">
    <source>
        <dbReference type="Pfam" id="PF07635"/>
    </source>
</evidence>
<organism evidence="5 6">
    <name type="scientific">Rhodopirellula islandica</name>
    <dbReference type="NCBI Taxonomy" id="595434"/>
    <lineage>
        <taxon>Bacteria</taxon>
        <taxon>Pseudomonadati</taxon>
        <taxon>Planctomycetota</taxon>
        <taxon>Planctomycetia</taxon>
        <taxon>Pirellulales</taxon>
        <taxon>Pirellulaceae</taxon>
        <taxon>Rhodopirellula</taxon>
    </lineage>
</organism>
<dbReference type="InterPro" id="IPR038637">
    <property type="entry name" value="NPCBM_sf"/>
</dbReference>
<dbReference type="SUPFAM" id="SSF49785">
    <property type="entry name" value="Galactose-binding domain-like"/>
    <property type="match status" value="1"/>
</dbReference>
<keyword evidence="5" id="KW-0812">Transmembrane</keyword>
<dbReference type="Pfam" id="PF07583">
    <property type="entry name" value="PSCyt2"/>
    <property type="match status" value="1"/>
</dbReference>
<protein>
    <submittedName>
        <fullName evidence="5">Transmembrane protein</fullName>
    </submittedName>
</protein>
<name>A0A0J1EEU9_RHOIS</name>
<dbReference type="InterPro" id="IPR011444">
    <property type="entry name" value="DUF1549"/>
</dbReference>
<dbReference type="InterPro" id="IPR022655">
    <property type="entry name" value="DUF1553"/>
</dbReference>
<feature type="domain" description="Cytochrome C Planctomycete-type" evidence="3">
    <location>
        <begin position="50"/>
        <end position="102"/>
    </location>
</feature>
<dbReference type="RefSeq" id="WP_160311455.1">
    <property type="nucleotide sequence ID" value="NZ_LECT01000030.1"/>
</dbReference>
<keyword evidence="5" id="KW-0472">Membrane</keyword>
<dbReference type="GO" id="GO:0009055">
    <property type="term" value="F:electron transfer activity"/>
    <property type="evidence" value="ECO:0007669"/>
    <property type="project" value="InterPro"/>
</dbReference>
<dbReference type="Gene3D" id="2.60.120.1060">
    <property type="entry name" value="NPCBM/NEW2 domain"/>
    <property type="match status" value="1"/>
</dbReference>
<dbReference type="PATRIC" id="fig|595434.4.peg.3808"/>
<comment type="caution">
    <text evidence="5">The sequence shown here is derived from an EMBL/GenBank/DDBJ whole genome shotgun (WGS) entry which is preliminary data.</text>
</comment>
<evidence type="ECO:0000259" key="4">
    <source>
        <dbReference type="Pfam" id="PF08305"/>
    </source>
</evidence>
<dbReference type="STRING" id="595434.RISK_004018"/>
<dbReference type="OrthoDB" id="127107at2"/>
<dbReference type="Pfam" id="PF08305">
    <property type="entry name" value="NPCBM"/>
    <property type="match status" value="1"/>
</dbReference>
<reference evidence="5" key="1">
    <citation type="submission" date="2015-05" db="EMBL/GenBank/DDBJ databases">
        <title>Permanent draft genome of Rhodopirellula islandicus K833.</title>
        <authorList>
            <person name="Kizina J."/>
            <person name="Richter M."/>
            <person name="Glockner F.O."/>
            <person name="Harder J."/>
        </authorList>
    </citation>
    <scope>NUCLEOTIDE SEQUENCE [LARGE SCALE GENOMIC DNA]</scope>
    <source>
        <strain evidence="5">K833</strain>
    </source>
</reference>
<dbReference type="InterPro" id="IPR011429">
    <property type="entry name" value="Cyt_c_Planctomycete-type"/>
</dbReference>
<dbReference type="Pfam" id="PF07587">
    <property type="entry name" value="PSD1"/>
    <property type="match status" value="1"/>
</dbReference>
<feature type="domain" description="DUF1549" evidence="1">
    <location>
        <begin position="164"/>
        <end position="377"/>
    </location>
</feature>
<evidence type="ECO:0000259" key="2">
    <source>
        <dbReference type="Pfam" id="PF07587"/>
    </source>
</evidence>
<dbReference type="PANTHER" id="PTHR35889:SF3">
    <property type="entry name" value="F-BOX DOMAIN-CONTAINING PROTEIN"/>
    <property type="match status" value="1"/>
</dbReference>
<dbReference type="PANTHER" id="PTHR35889">
    <property type="entry name" value="CYCLOINULO-OLIGOSACCHARIDE FRUCTANOTRANSFERASE-RELATED"/>
    <property type="match status" value="1"/>
</dbReference>
<dbReference type="Proteomes" id="UP000036367">
    <property type="component" value="Unassembled WGS sequence"/>
</dbReference>
<dbReference type="GO" id="GO:0020037">
    <property type="term" value="F:heme binding"/>
    <property type="evidence" value="ECO:0007669"/>
    <property type="project" value="InterPro"/>
</dbReference>
<sequence>MRKCSLSRVQRFTQLCIFCLTAWGSTTGGWSIAAPIDFETEIAPIFQQHCLHCHNETQKGGELSLSFADGLMELGHVVPGDPQSSYLVETIHAADGETPSMPEEGTPLNDTQVDLVRRWIAEGAVWPDGFEIQHKAKADASWWSLQELADISPPEPSAGQSSHPIDRFIQHRLAQAKIAPSPPADRRTLIRRLSMDLIGLPPTPESVTAFVADPNPAAYEELIDRLLRSKHFGERWARHWLDIAHYGDTHGFERDKLRENAWHYRDYVIRAFNDDMPYDQFLRQQIAGDVIDPENENSVIATGFLAAGPWDFVGQVEAKSLVLRRAARALDLDDMVTQVLTSTMAMTVNCARCHDHKLDPIKQKEYYQLVAVFAGVQRQDRVVSQTAQEAYNASKTRLESALAEIESKLQHLTGRGIDLADVVGGGNGFGSGKKGQGIDPRTGKSEERSLNALDDRKPGQFATCDASMIDGVFIPAFEQTQISSTELVAAGLPKHSNRAWDLIRNGPVASQFSTTFGSIDFAAAGHSMIGLHANAGITFDLSNIRAALAAVDPTQDSASPVRFTSTVGYGGRTAQPSAEFHVYIDGEQVARDRIGRHDSVSVEVLLERDKRFLTLISTDGGNGYGHDQVSFGDPRVVLTSASELTDEMKERQSALLADKTRLQAELESLQPPPQFFGVQSKAPAPVHVLLRGDPESPGPEVAPGGLTWSQSPLLFGDQSMPEGQRRLALANWIVAPENTLTARVIVNRLWHWHFGKGIVDTPSDFGFGGSQPSHPELLDWLAAELIRQKWSLKAIHRLIVTSQTYRQTSRLEPDVAAGMQDPREIDVDNNLLWRMNSRRLEAEAVRDSVLAITGKLNLAMHGPGYRDFDYQEAYAPIYTYKTADSAELWRRSVYRFIVRTSPSPFMTALDCPDSANLTPKRNVTTTALQSLAMFNNAFMLQQSSYLAENLASETTQTDEQIQLAFERVLVRKPVGQEWKAARQLVAEHGLLHLCRALFNANEFIWLD</sequence>
<keyword evidence="6" id="KW-1185">Reference proteome</keyword>
<feature type="domain" description="DUF1553" evidence="2">
    <location>
        <begin position="725"/>
        <end position="984"/>
    </location>
</feature>
<dbReference type="InterPro" id="IPR013222">
    <property type="entry name" value="Glyco_hyd_98_carb-bd"/>
</dbReference>
<gene>
    <name evidence="5" type="ORF">RISK_004018</name>
</gene>
<dbReference type="SUPFAM" id="SSF46626">
    <property type="entry name" value="Cytochrome c"/>
    <property type="match status" value="1"/>
</dbReference>
<evidence type="ECO:0000313" key="5">
    <source>
        <dbReference type="EMBL" id="KLU04049.1"/>
    </source>
</evidence>